<dbReference type="InterPro" id="IPR008971">
    <property type="entry name" value="HSP40/DnaJ_pept-bd"/>
</dbReference>
<dbReference type="KEGG" id="fng:JM64_06600"/>
<dbReference type="PANTHER" id="PTHR43096">
    <property type="entry name" value="DNAJ HOMOLOG 1, MITOCHONDRIAL-RELATED"/>
    <property type="match status" value="1"/>
</dbReference>
<dbReference type="InterPro" id="IPR036410">
    <property type="entry name" value="HSP_DnaJ_Cys-rich_dom_sf"/>
</dbReference>
<feature type="repeat" description="CXXCXGXG motif" evidence="9">
    <location>
        <begin position="183"/>
        <end position="190"/>
    </location>
</feature>
<dbReference type="Gene3D" id="2.60.260.20">
    <property type="entry name" value="Urease metallochaperone UreE, N-terminal domain"/>
    <property type="match status" value="2"/>
</dbReference>
<evidence type="ECO:0000259" key="11">
    <source>
        <dbReference type="PROSITE" id="PS50076"/>
    </source>
</evidence>
<evidence type="ECO:0000259" key="12">
    <source>
        <dbReference type="PROSITE" id="PS51188"/>
    </source>
</evidence>
<feature type="binding site" evidence="9">
    <location>
        <position position="166"/>
    </location>
    <ligand>
        <name>Zn(2+)</name>
        <dbReference type="ChEBI" id="CHEBI:29105"/>
        <label>1</label>
    </ligand>
</feature>
<evidence type="ECO:0000256" key="10">
    <source>
        <dbReference type="PROSITE-ProRule" id="PRU00546"/>
    </source>
</evidence>
<dbReference type="InterPro" id="IPR001305">
    <property type="entry name" value="HSP_DnaJ_Cys-rich_dom"/>
</dbReference>
<keyword evidence="2 9" id="KW-0677">Repeat</keyword>
<dbReference type="Pfam" id="PF00226">
    <property type="entry name" value="DnaJ"/>
    <property type="match status" value="1"/>
</dbReference>
<sequence length="379" mass="42353">MPARKDYYEILGVPRNASEDEIKAAYKRLVKEWHPDRHTGDKKKEAEQKFKEIQEAYEVLSDPQKRAMYDKFGYVGEGGYVYEPSGRTGGFGFDDISDIFRDFLNDDIFNIFFGGHRTTASQTQRTTSGRRYAKRGEDINLEVTITEADVFTGKDVTIEYDRYETCENCKGEGVEPGSRWVTCSKCHGTGVVREERRTPFGVFINQYTCDVCGGSGTVPGETCHICRGSGRVRKRTSTVVNIPAGVEDGAVIRIPRKGNAGISGGDYGDLYVHVRVRKTSDYKREGDDIIITVPIDYVTAILGGTVYVNLPNGERVPVEIPSGTQPNERIVIKGKGIPNSRTGKRGNLIVEVKVLIPKRVSSKERKFLEEIAKERGLEI</sequence>
<dbReference type="InterPro" id="IPR036869">
    <property type="entry name" value="J_dom_sf"/>
</dbReference>
<feature type="binding site" evidence="9">
    <location>
        <position position="186"/>
    </location>
    <ligand>
        <name>Zn(2+)</name>
        <dbReference type="ChEBI" id="CHEBI:29105"/>
        <label>2</label>
    </ligand>
</feature>
<evidence type="ECO:0000256" key="4">
    <source>
        <dbReference type="ARBA" id="ARBA00022833"/>
    </source>
</evidence>
<dbReference type="CDD" id="cd06257">
    <property type="entry name" value="DnaJ"/>
    <property type="match status" value="1"/>
</dbReference>
<evidence type="ECO:0000256" key="7">
    <source>
        <dbReference type="ARBA" id="ARBA00061004"/>
    </source>
</evidence>
<dbReference type="PROSITE" id="PS00636">
    <property type="entry name" value="DNAJ_1"/>
    <property type="match status" value="1"/>
</dbReference>
<dbReference type="OrthoDB" id="9779889at2"/>
<dbReference type="FunFam" id="1.10.287.110:FF:000034">
    <property type="entry name" value="Chaperone protein DnaJ"/>
    <property type="match status" value="1"/>
</dbReference>
<dbReference type="CDD" id="cd10719">
    <property type="entry name" value="DnaJ_zf"/>
    <property type="match status" value="1"/>
</dbReference>
<feature type="binding site" evidence="9">
    <location>
        <position position="226"/>
    </location>
    <ligand>
        <name>Zn(2+)</name>
        <dbReference type="ChEBI" id="CHEBI:29105"/>
        <label>1</label>
    </ligand>
</feature>
<dbReference type="PROSITE" id="PS51188">
    <property type="entry name" value="ZF_CR"/>
    <property type="match status" value="1"/>
</dbReference>
<evidence type="ECO:0000313" key="14">
    <source>
        <dbReference type="Proteomes" id="UP000077096"/>
    </source>
</evidence>
<evidence type="ECO:0000256" key="9">
    <source>
        <dbReference type="HAMAP-Rule" id="MF_01152"/>
    </source>
</evidence>
<feature type="domain" description="CR-type" evidence="12">
    <location>
        <begin position="153"/>
        <end position="235"/>
    </location>
</feature>
<dbReference type="GO" id="GO:0051082">
    <property type="term" value="F:unfolded protein binding"/>
    <property type="evidence" value="ECO:0007669"/>
    <property type="project" value="UniProtKB-UniRule"/>
</dbReference>
<dbReference type="Gene3D" id="6.20.20.10">
    <property type="match status" value="2"/>
</dbReference>
<feature type="binding site" evidence="9">
    <location>
        <position position="212"/>
    </location>
    <ligand>
        <name>Zn(2+)</name>
        <dbReference type="ChEBI" id="CHEBI:29105"/>
        <label>2</label>
    </ligand>
</feature>
<comment type="cofactor">
    <cofactor evidence="9">
        <name>Zn(2+)</name>
        <dbReference type="ChEBI" id="CHEBI:29105"/>
    </cofactor>
    <text evidence="9">Binds 2 Zn(2+) ions per monomer.</text>
</comment>
<dbReference type="PANTHER" id="PTHR43096:SF52">
    <property type="entry name" value="DNAJ HOMOLOG 1, MITOCHONDRIAL-RELATED"/>
    <property type="match status" value="1"/>
</dbReference>
<comment type="subunit">
    <text evidence="9">Homodimer.</text>
</comment>
<dbReference type="SUPFAM" id="SSF57938">
    <property type="entry name" value="DnaJ/Hsp40 cysteine-rich domain"/>
    <property type="match status" value="1"/>
</dbReference>
<keyword evidence="4 9" id="KW-0862">Zinc</keyword>
<keyword evidence="9" id="KW-0346">Stress response</keyword>
<feature type="binding site" evidence="9">
    <location>
        <position position="169"/>
    </location>
    <ligand>
        <name>Zn(2+)</name>
        <dbReference type="ChEBI" id="CHEBI:29105"/>
        <label>1</label>
    </ligand>
</feature>
<comment type="function">
    <text evidence="6 9">Participates actively in the response to hyperosmotic and heat shock by preventing the aggregation of stress-denatured proteins and by disaggregating proteins, also in an autonomous, DnaK-independent fashion. Unfolded proteins bind initially to DnaJ; upon interaction with the DnaJ-bound protein, DnaK hydrolyzes its bound ATP, resulting in the formation of a stable complex. GrpE releases ADP from DnaK; ATP binding to DnaK triggers the release of the substrate protein, thus completing the reaction cycle. Several rounds of ATP-dependent interactions between DnaJ, DnaK and GrpE are required for fully efficient folding. Also involved, together with DnaK and GrpE, in the DNA replication of plasmids through activation of initiation proteins.</text>
</comment>
<dbReference type="GO" id="GO:0009408">
    <property type="term" value="P:response to heat"/>
    <property type="evidence" value="ECO:0007669"/>
    <property type="project" value="InterPro"/>
</dbReference>
<feature type="repeat" description="CXXCXGXG motif" evidence="9">
    <location>
        <begin position="166"/>
        <end position="173"/>
    </location>
</feature>
<dbReference type="GO" id="GO:0005737">
    <property type="term" value="C:cytoplasm"/>
    <property type="evidence" value="ECO:0007669"/>
    <property type="project" value="UniProtKB-SubCell"/>
</dbReference>
<accession>A0A172T3Z7</accession>
<feature type="zinc finger region" description="CR-type" evidence="10">
    <location>
        <begin position="153"/>
        <end position="235"/>
    </location>
</feature>
<comment type="domain">
    <text evidence="9">The J domain is necessary and sufficient to stimulate DnaK ATPase activity. Zinc center 1 plays an important role in the autonomous, DnaK-independent chaperone activity of DnaJ. Zinc center 2 is essential for interaction with DnaK and for DnaJ activity.</text>
</comment>
<protein>
    <recommendedName>
        <fullName evidence="8 9">Chaperone protein DnaJ</fullName>
    </recommendedName>
</protein>
<dbReference type="NCBIfam" id="NF010875">
    <property type="entry name" value="PRK14282.1"/>
    <property type="match status" value="1"/>
</dbReference>
<dbReference type="InterPro" id="IPR012724">
    <property type="entry name" value="DnaJ"/>
</dbReference>
<dbReference type="PROSITE" id="PS50076">
    <property type="entry name" value="DNAJ_2"/>
    <property type="match status" value="1"/>
</dbReference>
<gene>
    <name evidence="9" type="primary">dnaJ</name>
    <name evidence="13" type="ORF">JM64_06600</name>
</gene>
<dbReference type="InterPro" id="IPR001623">
    <property type="entry name" value="DnaJ_domain"/>
</dbReference>
<dbReference type="GO" id="GO:0006260">
    <property type="term" value="P:DNA replication"/>
    <property type="evidence" value="ECO:0007669"/>
    <property type="project" value="UniProtKB-KW"/>
</dbReference>
<comment type="similarity">
    <text evidence="7 9">Belongs to the DnaJ family.</text>
</comment>
<dbReference type="HAMAP" id="MF_01152">
    <property type="entry name" value="DnaJ"/>
    <property type="match status" value="1"/>
</dbReference>
<dbReference type="NCBIfam" id="NF008035">
    <property type="entry name" value="PRK10767.1"/>
    <property type="match status" value="1"/>
</dbReference>
<dbReference type="GO" id="GO:0008270">
    <property type="term" value="F:zinc ion binding"/>
    <property type="evidence" value="ECO:0007669"/>
    <property type="project" value="UniProtKB-UniRule"/>
</dbReference>
<evidence type="ECO:0000256" key="8">
    <source>
        <dbReference type="ARBA" id="ARBA00067609"/>
    </source>
</evidence>
<dbReference type="Pfam" id="PF01556">
    <property type="entry name" value="DnaJ_C"/>
    <property type="match status" value="1"/>
</dbReference>
<feature type="repeat" description="CXXCXGXG motif" evidence="9">
    <location>
        <begin position="209"/>
        <end position="216"/>
    </location>
</feature>
<organism evidence="13 14">
    <name type="scientific">Fervidobacterium pennivorans</name>
    <dbReference type="NCBI Taxonomy" id="93466"/>
    <lineage>
        <taxon>Bacteria</taxon>
        <taxon>Thermotogati</taxon>
        <taxon>Thermotogota</taxon>
        <taxon>Thermotogae</taxon>
        <taxon>Thermotogales</taxon>
        <taxon>Fervidobacteriaceae</taxon>
        <taxon>Fervidobacterium</taxon>
    </lineage>
</organism>
<dbReference type="SUPFAM" id="SSF46565">
    <property type="entry name" value="Chaperone J-domain"/>
    <property type="match status" value="1"/>
</dbReference>
<feature type="binding site" evidence="9">
    <location>
        <position position="183"/>
    </location>
    <ligand>
        <name>Zn(2+)</name>
        <dbReference type="ChEBI" id="CHEBI:29105"/>
        <label>2</label>
    </ligand>
</feature>
<keyword evidence="3 9" id="KW-0863">Zinc-finger</keyword>
<keyword evidence="1 9" id="KW-0479">Metal-binding</keyword>
<dbReference type="AlphaFoldDB" id="A0A172T3Z7"/>
<dbReference type="GO" id="GO:0042026">
    <property type="term" value="P:protein refolding"/>
    <property type="evidence" value="ECO:0007669"/>
    <property type="project" value="TreeGrafter"/>
</dbReference>
<reference evidence="13 14" key="1">
    <citation type="submission" date="2014-08" db="EMBL/GenBank/DDBJ databases">
        <title>Fervidobacterium pennivorans DYC genome.</title>
        <authorList>
            <person name="Wushke S."/>
        </authorList>
    </citation>
    <scope>NUCLEOTIDE SEQUENCE [LARGE SCALE GENOMIC DNA]</scope>
    <source>
        <strain evidence="13 14">DYC</strain>
    </source>
</reference>
<dbReference type="SUPFAM" id="SSF49493">
    <property type="entry name" value="HSP40/DnaJ peptide-binding domain"/>
    <property type="match status" value="2"/>
</dbReference>
<dbReference type="InterPro" id="IPR002939">
    <property type="entry name" value="DnaJ_C"/>
</dbReference>
<feature type="binding site" evidence="9">
    <location>
        <position position="209"/>
    </location>
    <ligand>
        <name>Zn(2+)</name>
        <dbReference type="ChEBI" id="CHEBI:29105"/>
        <label>2</label>
    </ligand>
</feature>
<evidence type="ECO:0000313" key="13">
    <source>
        <dbReference type="EMBL" id="ANE41662.1"/>
    </source>
</evidence>
<name>A0A172T3Z7_FERPE</name>
<proteinExistence type="inferred from homology"/>
<feature type="binding site" evidence="9">
    <location>
        <position position="223"/>
    </location>
    <ligand>
        <name>Zn(2+)</name>
        <dbReference type="ChEBI" id="CHEBI:29105"/>
        <label>1</label>
    </ligand>
</feature>
<evidence type="ECO:0000256" key="1">
    <source>
        <dbReference type="ARBA" id="ARBA00022723"/>
    </source>
</evidence>
<dbReference type="Proteomes" id="UP000077096">
    <property type="component" value="Chromosome"/>
</dbReference>
<dbReference type="Pfam" id="PF00684">
    <property type="entry name" value="DnaJ_CXXCXGXG"/>
    <property type="match status" value="1"/>
</dbReference>
<dbReference type="GO" id="GO:0031072">
    <property type="term" value="F:heat shock protein binding"/>
    <property type="evidence" value="ECO:0007669"/>
    <property type="project" value="InterPro"/>
</dbReference>
<keyword evidence="9" id="KW-0235">DNA replication</keyword>
<dbReference type="PRINTS" id="PR00625">
    <property type="entry name" value="JDOMAIN"/>
</dbReference>
<dbReference type="GO" id="GO:0005524">
    <property type="term" value="F:ATP binding"/>
    <property type="evidence" value="ECO:0007669"/>
    <property type="project" value="InterPro"/>
</dbReference>
<dbReference type="PATRIC" id="fig|93466.3.peg.1400"/>
<dbReference type="SMART" id="SM00271">
    <property type="entry name" value="DnaJ"/>
    <property type="match status" value="1"/>
</dbReference>
<dbReference type="CDD" id="cd10747">
    <property type="entry name" value="DnaJ_C"/>
    <property type="match status" value="1"/>
</dbReference>
<feature type="repeat" description="CXXCXGXG motif" evidence="9">
    <location>
        <begin position="223"/>
        <end position="230"/>
    </location>
</feature>
<evidence type="ECO:0000256" key="3">
    <source>
        <dbReference type="ARBA" id="ARBA00022771"/>
    </source>
</evidence>
<comment type="subcellular location">
    <subcellularLocation>
        <location evidence="9">Cytoplasm</location>
    </subcellularLocation>
</comment>
<evidence type="ECO:0000256" key="5">
    <source>
        <dbReference type="ARBA" id="ARBA00023186"/>
    </source>
</evidence>
<keyword evidence="5 9" id="KW-0143">Chaperone</keyword>
<dbReference type="Gene3D" id="1.10.287.110">
    <property type="entry name" value="DnaJ domain"/>
    <property type="match status" value="1"/>
</dbReference>
<dbReference type="FunFam" id="2.60.260.20:FF:000005">
    <property type="entry name" value="Chaperone protein dnaJ 1, mitochondrial"/>
    <property type="match status" value="1"/>
</dbReference>
<dbReference type="InterPro" id="IPR018253">
    <property type="entry name" value="DnaJ_domain_CS"/>
</dbReference>
<feature type="domain" description="J" evidence="11">
    <location>
        <begin position="6"/>
        <end position="73"/>
    </location>
</feature>
<dbReference type="NCBIfam" id="TIGR02349">
    <property type="entry name" value="DnaJ_bact"/>
    <property type="match status" value="1"/>
</dbReference>
<dbReference type="FunFam" id="2.10.230.10:FF:000002">
    <property type="entry name" value="Molecular chaperone DnaJ"/>
    <property type="match status" value="1"/>
</dbReference>
<keyword evidence="9" id="KW-0963">Cytoplasm</keyword>
<dbReference type="EMBL" id="CP011393">
    <property type="protein sequence ID" value="ANE41662.1"/>
    <property type="molecule type" value="Genomic_DNA"/>
</dbReference>
<evidence type="ECO:0000256" key="6">
    <source>
        <dbReference type="ARBA" id="ARBA00053423"/>
    </source>
</evidence>
<evidence type="ECO:0000256" key="2">
    <source>
        <dbReference type="ARBA" id="ARBA00022737"/>
    </source>
</evidence>